<dbReference type="EMBL" id="JBHMBL010000001">
    <property type="protein sequence ID" value="MFB9641856.1"/>
    <property type="molecule type" value="Genomic_DNA"/>
</dbReference>
<accession>A0ABV5SQ45</accession>
<name>A0ABV5SQ45_9MICO</name>
<evidence type="ECO:0000313" key="2">
    <source>
        <dbReference type="Proteomes" id="UP001589667"/>
    </source>
</evidence>
<organism evidence="1 2">
    <name type="scientific">Agromyces lapidis</name>
    <dbReference type="NCBI Taxonomy" id="279574"/>
    <lineage>
        <taxon>Bacteria</taxon>
        <taxon>Bacillati</taxon>
        <taxon>Actinomycetota</taxon>
        <taxon>Actinomycetes</taxon>
        <taxon>Micrococcales</taxon>
        <taxon>Microbacteriaceae</taxon>
        <taxon>Agromyces</taxon>
    </lineage>
</organism>
<dbReference type="Proteomes" id="UP001589667">
    <property type="component" value="Unassembled WGS sequence"/>
</dbReference>
<keyword evidence="2" id="KW-1185">Reference proteome</keyword>
<protein>
    <submittedName>
        <fullName evidence="1">Uncharacterized protein</fullName>
    </submittedName>
</protein>
<sequence>MSPLTPVVPSFRMLFPPGWVRHDPSTESERELLDQMRAKMRAYARPDLEFELTMTVKSAFRELRERSGIAIYLPSGAEGTTLVPMSITATRFTEPSGASLDGRVSDLFRSHEADFLGDDRTIVRWRRTITKLEGFEGAVNEQVNYLVPVPGTSRREAVLISTAVLRDGTEPVDEQLLESCLVLSDAIVSTFAWAPGGRAA</sequence>
<reference evidence="1 2" key="1">
    <citation type="submission" date="2024-09" db="EMBL/GenBank/DDBJ databases">
        <authorList>
            <person name="Sun Q."/>
            <person name="Mori K."/>
        </authorList>
    </citation>
    <scope>NUCLEOTIDE SEQUENCE [LARGE SCALE GENOMIC DNA]</scope>
    <source>
        <strain evidence="1 2">JCM 14321</strain>
    </source>
</reference>
<evidence type="ECO:0000313" key="1">
    <source>
        <dbReference type="EMBL" id="MFB9641856.1"/>
    </source>
</evidence>
<proteinExistence type="predicted"/>
<gene>
    <name evidence="1" type="ORF">ACFFQV_06075</name>
</gene>
<dbReference type="RefSeq" id="WP_157425589.1">
    <property type="nucleotide sequence ID" value="NZ_BAAANI010000007.1"/>
</dbReference>
<comment type="caution">
    <text evidence="1">The sequence shown here is derived from an EMBL/GenBank/DDBJ whole genome shotgun (WGS) entry which is preliminary data.</text>
</comment>